<evidence type="ECO:0008006" key="3">
    <source>
        <dbReference type="Google" id="ProtNLM"/>
    </source>
</evidence>
<gene>
    <name evidence="1" type="ORF">SSP24_40380</name>
</gene>
<dbReference type="AlphaFoldDB" id="A0A4Y3VIL8"/>
<evidence type="ECO:0000313" key="2">
    <source>
        <dbReference type="Proteomes" id="UP000317881"/>
    </source>
</evidence>
<comment type="caution">
    <text evidence="1">The sequence shown here is derived from an EMBL/GenBank/DDBJ whole genome shotgun (WGS) entry which is preliminary data.</text>
</comment>
<dbReference type="Proteomes" id="UP000317881">
    <property type="component" value="Unassembled WGS sequence"/>
</dbReference>
<dbReference type="PROSITE" id="PS51257">
    <property type="entry name" value="PROKAR_LIPOPROTEIN"/>
    <property type="match status" value="1"/>
</dbReference>
<organism evidence="1 2">
    <name type="scientific">Streptomyces spinoverrucosus</name>
    <dbReference type="NCBI Taxonomy" id="284043"/>
    <lineage>
        <taxon>Bacteria</taxon>
        <taxon>Bacillati</taxon>
        <taxon>Actinomycetota</taxon>
        <taxon>Actinomycetes</taxon>
        <taxon>Kitasatosporales</taxon>
        <taxon>Streptomycetaceae</taxon>
        <taxon>Streptomyces</taxon>
    </lineage>
</organism>
<keyword evidence="2" id="KW-1185">Reference proteome</keyword>
<dbReference type="RefSeq" id="WP_229866031.1">
    <property type="nucleotide sequence ID" value="NZ_BJND01000027.1"/>
</dbReference>
<sequence length="177" mass="19678">MKNSQVHTPSRRVWVVVGTTTFLAALAGCTGEQTEREYAIPQSACGTRINAEELANFLPPGKKLSIKTTSKSENVVKCAISVDGKLIVQTSQEWWNDMSVIEFARGMTLENPEHRTDDGKYAYSGYQAFSKMTDCQRKDQVLYAAVQASGSEHRDAEAMKKIITDYTRAVEESRACN</sequence>
<proteinExistence type="predicted"/>
<name>A0A4Y3VIL8_9ACTN</name>
<dbReference type="EMBL" id="BJND01000027">
    <property type="protein sequence ID" value="GEC06383.1"/>
    <property type="molecule type" value="Genomic_DNA"/>
</dbReference>
<accession>A0A4Y3VIL8</accession>
<evidence type="ECO:0000313" key="1">
    <source>
        <dbReference type="EMBL" id="GEC06383.1"/>
    </source>
</evidence>
<reference evidence="1 2" key="1">
    <citation type="submission" date="2019-06" db="EMBL/GenBank/DDBJ databases">
        <title>Whole genome shotgun sequence of Streptomyces spinoverrucosus NBRC 14228.</title>
        <authorList>
            <person name="Hosoyama A."/>
            <person name="Uohara A."/>
            <person name="Ohji S."/>
            <person name="Ichikawa N."/>
        </authorList>
    </citation>
    <scope>NUCLEOTIDE SEQUENCE [LARGE SCALE GENOMIC DNA]</scope>
    <source>
        <strain evidence="1 2">NBRC 14228</strain>
    </source>
</reference>
<protein>
    <recommendedName>
        <fullName evidence="3">Lipoprotein</fullName>
    </recommendedName>
</protein>